<organism evidence="1 2">
    <name type="scientific">Riccia sorocarpa</name>
    <dbReference type="NCBI Taxonomy" id="122646"/>
    <lineage>
        <taxon>Eukaryota</taxon>
        <taxon>Viridiplantae</taxon>
        <taxon>Streptophyta</taxon>
        <taxon>Embryophyta</taxon>
        <taxon>Marchantiophyta</taxon>
        <taxon>Marchantiopsida</taxon>
        <taxon>Marchantiidae</taxon>
        <taxon>Marchantiales</taxon>
        <taxon>Ricciaceae</taxon>
        <taxon>Riccia</taxon>
    </lineage>
</organism>
<dbReference type="AlphaFoldDB" id="A0ABD3IES9"/>
<name>A0ABD3IES9_9MARC</name>
<dbReference type="Proteomes" id="UP001633002">
    <property type="component" value="Unassembled WGS sequence"/>
</dbReference>
<proteinExistence type="predicted"/>
<accession>A0ABD3IES9</accession>
<gene>
    <name evidence="1" type="ORF">R1sor_018759</name>
</gene>
<dbReference type="EMBL" id="JBJQOH010000001">
    <property type="protein sequence ID" value="KAL3700737.1"/>
    <property type="molecule type" value="Genomic_DNA"/>
</dbReference>
<reference evidence="1 2" key="1">
    <citation type="submission" date="2024-09" db="EMBL/GenBank/DDBJ databases">
        <title>Chromosome-scale assembly of Riccia sorocarpa.</title>
        <authorList>
            <person name="Paukszto L."/>
        </authorList>
    </citation>
    <scope>NUCLEOTIDE SEQUENCE [LARGE SCALE GENOMIC DNA]</scope>
    <source>
        <strain evidence="1">LP-2024</strain>
        <tissue evidence="1">Aerial parts of the thallus</tissue>
    </source>
</reference>
<protein>
    <submittedName>
        <fullName evidence="1">Uncharacterized protein</fullName>
    </submittedName>
</protein>
<comment type="caution">
    <text evidence="1">The sequence shown here is derived from an EMBL/GenBank/DDBJ whole genome shotgun (WGS) entry which is preliminary data.</text>
</comment>
<evidence type="ECO:0000313" key="2">
    <source>
        <dbReference type="Proteomes" id="UP001633002"/>
    </source>
</evidence>
<keyword evidence="2" id="KW-1185">Reference proteome</keyword>
<evidence type="ECO:0000313" key="1">
    <source>
        <dbReference type="EMBL" id="KAL3700737.1"/>
    </source>
</evidence>
<sequence>METALETAGGFPRVEVCEANLRELETERQLHVEEWDAKFKAAYEKLDKVPVSRDWHEKKTRRVFRKHRYKILEEEKLKMQQRSDKKVFRLFSRHGEQVEEVAVLTLLNFSRLRSGAVSTASYGYPGVLKDVAILLRLHDNTLKFSYCTP</sequence>